<evidence type="ECO:0000256" key="1">
    <source>
        <dbReference type="SAM" id="MobiDB-lite"/>
    </source>
</evidence>
<dbReference type="Proteomes" id="UP001165090">
    <property type="component" value="Unassembled WGS sequence"/>
</dbReference>
<feature type="region of interest" description="Disordered" evidence="1">
    <location>
        <begin position="1"/>
        <end position="46"/>
    </location>
</feature>
<accession>A0ABQ5RTH7</accession>
<comment type="caution">
    <text evidence="2">The sequence shown here is derived from an EMBL/GenBank/DDBJ whole genome shotgun (WGS) entry which is preliminary data.</text>
</comment>
<evidence type="ECO:0000313" key="2">
    <source>
        <dbReference type="EMBL" id="GLI60608.1"/>
    </source>
</evidence>
<dbReference type="EMBL" id="BSDZ01000008">
    <property type="protein sequence ID" value="GLI60608.1"/>
    <property type="molecule type" value="Genomic_DNA"/>
</dbReference>
<feature type="non-terminal residue" evidence="2">
    <location>
        <position position="1"/>
    </location>
</feature>
<feature type="region of interest" description="Disordered" evidence="1">
    <location>
        <begin position="140"/>
        <end position="177"/>
    </location>
</feature>
<protein>
    <submittedName>
        <fullName evidence="2">Uncharacterized protein</fullName>
    </submittedName>
</protein>
<feature type="region of interest" description="Disordered" evidence="1">
    <location>
        <begin position="403"/>
        <end position="431"/>
    </location>
</feature>
<reference evidence="2 3" key="1">
    <citation type="journal article" date="2023" name="IScience">
        <title>Expanded male sex-determining region conserved during the evolution of homothallism in the green alga Volvox.</title>
        <authorList>
            <person name="Yamamoto K."/>
            <person name="Matsuzaki R."/>
            <person name="Mahakham W."/>
            <person name="Heman W."/>
            <person name="Sekimoto H."/>
            <person name="Kawachi M."/>
            <person name="Minakuchi Y."/>
            <person name="Toyoda A."/>
            <person name="Nozaki H."/>
        </authorList>
    </citation>
    <scope>NUCLEOTIDE SEQUENCE [LARGE SCALE GENOMIC DNA]</scope>
    <source>
        <strain evidence="2 3">NIES-4468</strain>
    </source>
</reference>
<gene>
    <name evidence="2" type="ORF">VaNZ11_002755</name>
</gene>
<organism evidence="2 3">
    <name type="scientific">Volvox africanus</name>
    <dbReference type="NCBI Taxonomy" id="51714"/>
    <lineage>
        <taxon>Eukaryota</taxon>
        <taxon>Viridiplantae</taxon>
        <taxon>Chlorophyta</taxon>
        <taxon>core chlorophytes</taxon>
        <taxon>Chlorophyceae</taxon>
        <taxon>CS clade</taxon>
        <taxon>Chlamydomonadales</taxon>
        <taxon>Volvocaceae</taxon>
        <taxon>Volvox</taxon>
    </lineage>
</organism>
<feature type="compositionally biased region" description="Pro residues" evidence="1">
    <location>
        <begin position="27"/>
        <end position="36"/>
    </location>
</feature>
<keyword evidence="3" id="KW-1185">Reference proteome</keyword>
<proteinExistence type="predicted"/>
<sequence length="431" mass="42647">SVAQAAFSRPTLNLLASRPPAGAVPQPSLPRLPPVPQEGAQSQTAAALISAPAATLSSLQQQQQQQRVLQQQQGPARLPLSLPPETAGAAAVVSCLVAMEGTATVASRAAVSQAAGSLEGPVTPGVEFAAAPMLSSPGMPPAGRARLPASSAATDAGSLPAPAAARTEPPDCGATGKATLQVADGTTFSGTNNIGNKAMTPPAVRSGPGGMGAAGSSLLLSTPLLSLTGAPTPQPAFSFPTPAPSMPIVGTAATVAAAAKPQNTQLGAGGAALGTAKRQSPAARPTWPVAEGVKISPLPLPALAVAGKSSAAAGEPTTPAQSSVGTSIAAVLGCPMKALEMMILEAQAMRDQALELRVQSAVLSNRLVRLDNPVLRDRITAAKAEAMALLHANEQLLADLVPQPPPAAVTPAGGTAQLTSDTEGNDGDMVL</sequence>
<name>A0ABQ5RTH7_9CHLO</name>
<evidence type="ECO:0000313" key="3">
    <source>
        <dbReference type="Proteomes" id="UP001165090"/>
    </source>
</evidence>